<dbReference type="SMART" id="SM01265">
    <property type="entry name" value="Mab-21"/>
    <property type="match status" value="1"/>
</dbReference>
<feature type="domain" description="Mab-21-like nucleotidyltransferase" evidence="2">
    <location>
        <begin position="115"/>
        <end position="305"/>
    </location>
</feature>
<protein>
    <submittedName>
        <fullName evidence="5">Protein mab-21-like 3 isoform X1</fullName>
    </submittedName>
</protein>
<feature type="domain" description="Mab-21-like HhH/H2TH-like" evidence="3">
    <location>
        <begin position="312"/>
        <end position="407"/>
    </location>
</feature>
<dbReference type="Gene3D" id="3.30.460.90">
    <property type="match status" value="1"/>
</dbReference>
<dbReference type="Proteomes" id="UP001652642">
    <property type="component" value="Chromosome 2"/>
</dbReference>
<proteinExistence type="inferred from homology"/>
<sequence length="419" mass="48863">MQNQKKYCIPSSHLQGKQRYLRYLTRTIGGENLGVAIPASASEGLSLEIYRRQVVRMKPLAEEAVEQYIENKVNMRHRVVSKTVDEVQKIIQQLTTDISNKDARFQAISNSGVHNENLKVLAPNQFLITVPLLGLSGYKEGQRRHWRYYTAHGAKLLSPVRDPEELQQWLEVEQFSKSLQQWHETDVNIEGDLVPAKILAVFRELLEKSIVSCPLADRVSILEGFGSVVRIAFETTEFQVEVELAPTIEIPTCWPRKIKWPRCFKHWPSQEKVQYVKSFGFDLLASSNYHWNLSFSRAERMLMEGLDEDGGCRTRCFRVMRQMKEDVWCAGSKPILTSFHLQMVLFWTCEKYPRSKDWRCFRKGFLRMVRKLHKCVSQHFLKHYFIKNTNLLKYANTNELDMVASRLSIFLENPVLPMD</sequence>
<dbReference type="GeneID" id="110076958"/>
<dbReference type="InterPro" id="IPR024810">
    <property type="entry name" value="MAB21L/cGLR"/>
</dbReference>
<dbReference type="InterPro" id="IPR046906">
    <property type="entry name" value="Mab-21_HhH/H2TH-like"/>
</dbReference>
<evidence type="ECO:0000259" key="2">
    <source>
        <dbReference type="Pfam" id="PF03281"/>
    </source>
</evidence>
<name>A0A6J0TGC6_9SAUR</name>
<evidence type="ECO:0000259" key="3">
    <source>
        <dbReference type="Pfam" id="PF20266"/>
    </source>
</evidence>
<comment type="similarity">
    <text evidence="1">Belongs to the mab-21 family.</text>
</comment>
<organism evidence="4 5">
    <name type="scientific">Pogona vitticeps</name>
    <name type="common">central bearded dragon</name>
    <dbReference type="NCBI Taxonomy" id="103695"/>
    <lineage>
        <taxon>Eukaryota</taxon>
        <taxon>Metazoa</taxon>
        <taxon>Chordata</taxon>
        <taxon>Craniata</taxon>
        <taxon>Vertebrata</taxon>
        <taxon>Euteleostomi</taxon>
        <taxon>Lepidosauria</taxon>
        <taxon>Squamata</taxon>
        <taxon>Bifurcata</taxon>
        <taxon>Unidentata</taxon>
        <taxon>Episquamata</taxon>
        <taxon>Toxicofera</taxon>
        <taxon>Iguania</taxon>
        <taxon>Acrodonta</taxon>
        <taxon>Agamidae</taxon>
        <taxon>Amphibolurinae</taxon>
        <taxon>Pogona</taxon>
    </lineage>
</organism>
<dbReference type="PANTHER" id="PTHR10656">
    <property type="entry name" value="CELL FATE DETERMINING PROTEIN MAB21-RELATED"/>
    <property type="match status" value="1"/>
</dbReference>
<dbReference type="InterPro" id="IPR046903">
    <property type="entry name" value="Mab-21-like_nuc_Trfase"/>
</dbReference>
<dbReference type="Gene3D" id="1.10.1410.40">
    <property type="match status" value="1"/>
</dbReference>
<dbReference type="CTD" id="126868"/>
<dbReference type="PANTHER" id="PTHR10656:SF30">
    <property type="entry name" value="PROTEIN MAB-21-LIKE 3"/>
    <property type="match status" value="1"/>
</dbReference>
<accession>A0A6J0TGC6</accession>
<keyword evidence="4" id="KW-1185">Reference proteome</keyword>
<reference evidence="5" key="2">
    <citation type="submission" date="2025-08" db="UniProtKB">
        <authorList>
            <consortium name="RefSeq"/>
        </authorList>
    </citation>
    <scope>IDENTIFICATION</scope>
</reference>
<dbReference type="Pfam" id="PF03281">
    <property type="entry name" value="Mab-21"/>
    <property type="match status" value="1"/>
</dbReference>
<reference evidence="4" key="1">
    <citation type="submission" date="2025-05" db="UniProtKB">
        <authorList>
            <consortium name="RefSeq"/>
        </authorList>
    </citation>
    <scope>NUCLEOTIDE SEQUENCE [LARGE SCALE GENOMIC DNA]</scope>
</reference>
<evidence type="ECO:0000256" key="1">
    <source>
        <dbReference type="ARBA" id="ARBA00008307"/>
    </source>
</evidence>
<evidence type="ECO:0000313" key="5">
    <source>
        <dbReference type="RefSeq" id="XP_020645229.2"/>
    </source>
</evidence>
<dbReference type="RefSeq" id="XP_020645229.2">
    <property type="nucleotide sequence ID" value="XM_020789570.2"/>
</dbReference>
<dbReference type="AlphaFoldDB" id="A0A6J0TGC6"/>
<dbReference type="Pfam" id="PF20266">
    <property type="entry name" value="Mab-21_C"/>
    <property type="match status" value="1"/>
</dbReference>
<evidence type="ECO:0000313" key="4">
    <source>
        <dbReference type="Proteomes" id="UP001652642"/>
    </source>
</evidence>
<gene>
    <name evidence="5" type="primary">MAB21L3</name>
</gene>